<evidence type="ECO:0000256" key="6">
    <source>
        <dbReference type="ARBA" id="ARBA00023136"/>
    </source>
</evidence>
<dbReference type="AlphaFoldDB" id="A0A1G7IRC6"/>
<dbReference type="InterPro" id="IPR000297">
    <property type="entry name" value="PPIase_PpiC"/>
</dbReference>
<feature type="domain" description="PpiC" evidence="13">
    <location>
        <begin position="308"/>
        <end position="410"/>
    </location>
</feature>
<dbReference type="Gene3D" id="3.10.50.40">
    <property type="match status" value="1"/>
</dbReference>
<evidence type="ECO:0000256" key="2">
    <source>
        <dbReference type="ARBA" id="ARBA00022475"/>
    </source>
</evidence>
<keyword evidence="2" id="KW-1003">Cell membrane</keyword>
<evidence type="ECO:0000256" key="8">
    <source>
        <dbReference type="ARBA" id="ARBA00038408"/>
    </source>
</evidence>
<dbReference type="PROSITE" id="PS01096">
    <property type="entry name" value="PPIC_PPIASE_1"/>
    <property type="match status" value="1"/>
</dbReference>
<dbReference type="InterPro" id="IPR027304">
    <property type="entry name" value="Trigger_fact/SurA_dom_sf"/>
</dbReference>
<evidence type="ECO:0000256" key="12">
    <source>
        <dbReference type="SAM" id="Phobius"/>
    </source>
</evidence>
<dbReference type="Proteomes" id="UP000182427">
    <property type="component" value="Chromosome I"/>
</dbReference>
<evidence type="ECO:0000256" key="3">
    <source>
        <dbReference type="ARBA" id="ARBA00022519"/>
    </source>
</evidence>
<dbReference type="GO" id="GO:0003755">
    <property type="term" value="F:peptidyl-prolyl cis-trans isomerase activity"/>
    <property type="evidence" value="ECO:0007669"/>
    <property type="project" value="UniProtKB-KW"/>
</dbReference>
<dbReference type="SUPFAM" id="SSF109998">
    <property type="entry name" value="Triger factor/SurA peptide-binding domain-like"/>
    <property type="match status" value="1"/>
</dbReference>
<feature type="transmembrane region" description="Helical" evidence="12">
    <location>
        <begin position="34"/>
        <end position="55"/>
    </location>
</feature>
<dbReference type="PROSITE" id="PS50198">
    <property type="entry name" value="PPIC_PPIASE_2"/>
    <property type="match status" value="1"/>
</dbReference>
<dbReference type="InterPro" id="IPR052029">
    <property type="entry name" value="PpiD_chaperone"/>
</dbReference>
<evidence type="ECO:0000313" key="14">
    <source>
        <dbReference type="EMBL" id="SDF15292.1"/>
    </source>
</evidence>
<comment type="similarity">
    <text evidence="8">Belongs to the PpiD chaperone family.</text>
</comment>
<evidence type="ECO:0000259" key="13">
    <source>
        <dbReference type="PROSITE" id="PS50198"/>
    </source>
</evidence>
<keyword evidence="3" id="KW-0997">Cell inner membrane</keyword>
<keyword evidence="15" id="KW-1185">Reference proteome</keyword>
<dbReference type="InterPro" id="IPR023058">
    <property type="entry name" value="PPIase_PpiC_CS"/>
</dbReference>
<evidence type="ECO:0000256" key="5">
    <source>
        <dbReference type="ARBA" id="ARBA00022989"/>
    </source>
</evidence>
<comment type="subcellular location">
    <subcellularLocation>
        <location evidence="1">Cell inner membrane</location>
        <topology evidence="1">Single-pass type II membrane protein</topology>
        <orientation evidence="1">Periplasmic side</orientation>
    </subcellularLocation>
</comment>
<organism evidence="14 15">
    <name type="scientific">Terriglobus roseus</name>
    <dbReference type="NCBI Taxonomy" id="392734"/>
    <lineage>
        <taxon>Bacteria</taxon>
        <taxon>Pseudomonadati</taxon>
        <taxon>Acidobacteriota</taxon>
        <taxon>Terriglobia</taxon>
        <taxon>Terriglobales</taxon>
        <taxon>Acidobacteriaceae</taxon>
        <taxon>Terriglobus</taxon>
    </lineage>
</organism>
<keyword evidence="11 14" id="KW-0413">Isomerase</keyword>
<gene>
    <name evidence="14" type="ORF">SAMN05444167_1548</name>
</gene>
<keyword evidence="6 12" id="KW-0472">Membrane</keyword>
<evidence type="ECO:0000256" key="11">
    <source>
        <dbReference type="PROSITE-ProRule" id="PRU00278"/>
    </source>
</evidence>
<evidence type="ECO:0000256" key="7">
    <source>
        <dbReference type="ARBA" id="ARBA00023186"/>
    </source>
</evidence>
<dbReference type="InterPro" id="IPR046357">
    <property type="entry name" value="PPIase_dom_sf"/>
</dbReference>
<dbReference type="Pfam" id="PF13616">
    <property type="entry name" value="Rotamase_3"/>
    <property type="match status" value="1"/>
</dbReference>
<dbReference type="SUPFAM" id="SSF54534">
    <property type="entry name" value="FKBP-like"/>
    <property type="match status" value="1"/>
</dbReference>
<dbReference type="Pfam" id="PF13624">
    <property type="entry name" value="SurA_N_3"/>
    <property type="match status" value="1"/>
</dbReference>
<name>A0A1G7IRC6_9BACT</name>
<reference evidence="14 15" key="1">
    <citation type="submission" date="2016-10" db="EMBL/GenBank/DDBJ databases">
        <authorList>
            <person name="de Groot N.N."/>
        </authorList>
    </citation>
    <scope>NUCLEOTIDE SEQUENCE [LARGE SCALE GENOMIC DNA]</scope>
    <source>
        <strain evidence="14 15">GAS232</strain>
    </source>
</reference>
<accession>A0A1G7IRC6</accession>
<evidence type="ECO:0000313" key="15">
    <source>
        <dbReference type="Proteomes" id="UP000182427"/>
    </source>
</evidence>
<evidence type="ECO:0000256" key="9">
    <source>
        <dbReference type="ARBA" id="ARBA00040743"/>
    </source>
</evidence>
<evidence type="ECO:0000256" key="10">
    <source>
        <dbReference type="ARBA" id="ARBA00042775"/>
    </source>
</evidence>
<keyword evidence="11" id="KW-0697">Rotamase</keyword>
<keyword evidence="5 12" id="KW-1133">Transmembrane helix</keyword>
<keyword evidence="7" id="KW-0143">Chaperone</keyword>
<evidence type="ECO:0000256" key="1">
    <source>
        <dbReference type="ARBA" id="ARBA00004382"/>
    </source>
</evidence>
<dbReference type="PANTHER" id="PTHR47529">
    <property type="entry name" value="PEPTIDYL-PROLYL CIS-TRANS ISOMERASE D"/>
    <property type="match status" value="1"/>
</dbReference>
<dbReference type="GO" id="GO:0005886">
    <property type="term" value="C:plasma membrane"/>
    <property type="evidence" value="ECO:0007669"/>
    <property type="project" value="UniProtKB-SubCell"/>
</dbReference>
<protein>
    <recommendedName>
        <fullName evidence="9">Periplasmic chaperone PpiD</fullName>
    </recommendedName>
    <alternativeName>
        <fullName evidence="10">Periplasmic folding chaperone</fullName>
    </alternativeName>
</protein>
<proteinExistence type="inferred from homology"/>
<keyword evidence="4 12" id="KW-0812">Transmembrane</keyword>
<sequence>MRAYVFVRATYPDSLLKGFRRKPMIRSLQKDNRVTKAIFAVIIGVATLSMVLYLVPGLYDGLSGAPQGVYATVRKPGFFGRFSDATEIKSTEVSQVAQNLAQQQNLPAQYLPFLMPRFEAQAQQLLIAQAIEDREAERLGLNATASDVQKELQTGQLGQFFFPDGKFIGDDKYREFVTTRLGFASVGEFEEKVRQELTGRKLQEFVTAGAVVNDNSVREMVRKQDAKVKFDYVVVSSADIAKTVNPIDSDLEKWFNTNKARYATAVPEKRQLAYIPVTLSNLPGGKPQVSDADVQAYYNAHKADYHVDQQVKVRHILISAPQGDAQKDAAAKAKAQGILDKIHAGGDFAKLAQENSDDPGSKTQGGELGYVKANGQMVKPFQDAAMALKAGETSGLVHTTFGYHIIQAEARDEAHDKSLSEVAGEIRPILEQQNGAKALQALTGQIANQAAKEGMDKAAAAHNLKVTTSGWLTNSDSIPGLPDSAQMMQAAFTGKKGDSPRFAPAGEGTYVVFQTVDVQAAHAPTFAEWKDKLLNDYRSEQVPQMLQAKLQKLSDQAKLLGDLHAAAKEMGLPVKSSDLVDRTGNVPDVGSMGGAAAVVFDLAKGGISAPIANGENGVVAQVTDKQEPSAEEIAKAFPAQRDKLVEQQRAELFGVYMQTLIDDYTKKGAVKIHQKPTPQPAGLPIGQ</sequence>
<evidence type="ECO:0000256" key="4">
    <source>
        <dbReference type="ARBA" id="ARBA00022692"/>
    </source>
</evidence>
<dbReference type="PANTHER" id="PTHR47529:SF1">
    <property type="entry name" value="PERIPLASMIC CHAPERONE PPID"/>
    <property type="match status" value="1"/>
</dbReference>
<dbReference type="EMBL" id="LT629690">
    <property type="protein sequence ID" value="SDF15292.1"/>
    <property type="molecule type" value="Genomic_DNA"/>
</dbReference>